<dbReference type="Gene3D" id="3.60.60.10">
    <property type="entry name" value="Penicillin V Acylase, Chain A"/>
    <property type="match status" value="1"/>
</dbReference>
<accession>A0A1E5LF65</accession>
<evidence type="ECO:0008006" key="3">
    <source>
        <dbReference type="Google" id="ProtNLM"/>
    </source>
</evidence>
<reference evidence="1 2" key="1">
    <citation type="submission" date="2016-08" db="EMBL/GenBank/DDBJ databases">
        <title>Genome of Bacillus solimangrovi GH2-4.</title>
        <authorList>
            <person name="Lim S."/>
            <person name="Kim B.-C."/>
        </authorList>
    </citation>
    <scope>NUCLEOTIDE SEQUENCE [LARGE SCALE GENOMIC DNA]</scope>
    <source>
        <strain evidence="1 2">GH2-4</strain>
    </source>
</reference>
<evidence type="ECO:0000313" key="1">
    <source>
        <dbReference type="EMBL" id="OEH92728.1"/>
    </source>
</evidence>
<dbReference type="PANTHER" id="PTHR17985:SF8">
    <property type="entry name" value="TRANSPORT AND GOLGI ORGANIZATION PROTEIN 2 HOMOLOG"/>
    <property type="match status" value="1"/>
</dbReference>
<dbReference type="Proteomes" id="UP000095209">
    <property type="component" value="Unassembled WGS sequence"/>
</dbReference>
<sequence>MCLILFAYQKHPQYPLIVAANRDEFYERRTRQAQYWLDAPNVLAGRDLEKLGTWMGVTKEGKFAALTNYRNPSEESKSRSRGEIVADFLTEHKLIDEYVSKLEKSRGQYPGYNVLFGTAERMMYYSNVENTSKELPSGIYGLSNHLLDTPWPKVRRGKEQLRQALQNGNLQENLFKILHDQLIAKDEDLPNTGVGLEWERLLSPLFIQSEHYGTRASTVLLVDVNGNVHFTERTFSSRGFEEENKYTIRLN</sequence>
<dbReference type="AlphaFoldDB" id="A0A1E5LF65"/>
<organism evidence="1 2">
    <name type="scientific">Bacillus solimangrovi</name>
    <dbReference type="NCBI Taxonomy" id="1305675"/>
    <lineage>
        <taxon>Bacteria</taxon>
        <taxon>Bacillati</taxon>
        <taxon>Bacillota</taxon>
        <taxon>Bacilli</taxon>
        <taxon>Bacillales</taxon>
        <taxon>Bacillaceae</taxon>
        <taxon>Bacillus</taxon>
    </lineage>
</organism>
<dbReference type="InterPro" id="IPR008551">
    <property type="entry name" value="TANGO2"/>
</dbReference>
<dbReference type="PANTHER" id="PTHR17985">
    <property type="entry name" value="SER/THR-RICH PROTEIN T10 IN DGCR REGION"/>
    <property type="match status" value="1"/>
</dbReference>
<dbReference type="RefSeq" id="WP_069717170.1">
    <property type="nucleotide sequence ID" value="NZ_MJEH01000022.1"/>
</dbReference>
<name>A0A1E5LF65_9BACI</name>
<gene>
    <name evidence="1" type="ORF">BFG57_01615</name>
</gene>
<dbReference type="EMBL" id="MJEH01000022">
    <property type="protein sequence ID" value="OEH92728.1"/>
    <property type="molecule type" value="Genomic_DNA"/>
</dbReference>
<proteinExistence type="predicted"/>
<evidence type="ECO:0000313" key="2">
    <source>
        <dbReference type="Proteomes" id="UP000095209"/>
    </source>
</evidence>
<protein>
    <recommendedName>
        <fullName evidence="3">NRDE family protein</fullName>
    </recommendedName>
</protein>
<dbReference type="OrthoDB" id="4380123at2"/>
<keyword evidence="2" id="KW-1185">Reference proteome</keyword>
<comment type="caution">
    <text evidence="1">The sequence shown here is derived from an EMBL/GenBank/DDBJ whole genome shotgun (WGS) entry which is preliminary data.</text>
</comment>
<dbReference type="Pfam" id="PF05742">
    <property type="entry name" value="TANGO2"/>
    <property type="match status" value="1"/>
</dbReference>